<protein>
    <submittedName>
        <fullName evidence="2">Helix-turn-helix domain-containing protein</fullName>
    </submittedName>
</protein>
<proteinExistence type="predicted"/>
<dbReference type="Pfam" id="PF12728">
    <property type="entry name" value="HTH_17"/>
    <property type="match status" value="1"/>
</dbReference>
<name>A0ABV6JTA1_9PROT</name>
<dbReference type="Proteomes" id="UP001589865">
    <property type="component" value="Unassembled WGS sequence"/>
</dbReference>
<evidence type="ECO:0000313" key="3">
    <source>
        <dbReference type="Proteomes" id="UP001589865"/>
    </source>
</evidence>
<comment type="caution">
    <text evidence="2">The sequence shown here is derived from an EMBL/GenBank/DDBJ whole genome shotgun (WGS) entry which is preliminary data.</text>
</comment>
<evidence type="ECO:0000259" key="1">
    <source>
        <dbReference type="Pfam" id="PF12728"/>
    </source>
</evidence>
<accession>A0ABV6JTA1</accession>
<evidence type="ECO:0000313" key="2">
    <source>
        <dbReference type="EMBL" id="MFC0408966.1"/>
    </source>
</evidence>
<dbReference type="RefSeq" id="WP_377044720.1">
    <property type="nucleotide sequence ID" value="NZ_JBHLUN010000008.1"/>
</dbReference>
<keyword evidence="3" id="KW-1185">Reference proteome</keyword>
<feature type="domain" description="Helix-turn-helix" evidence="1">
    <location>
        <begin position="24"/>
        <end position="71"/>
    </location>
</feature>
<gene>
    <name evidence="2" type="ORF">ACFFGY_11940</name>
</gene>
<organism evidence="2 3">
    <name type="scientific">Roseomonas elaeocarpi</name>
    <dbReference type="NCBI Taxonomy" id="907779"/>
    <lineage>
        <taxon>Bacteria</taxon>
        <taxon>Pseudomonadati</taxon>
        <taxon>Pseudomonadota</taxon>
        <taxon>Alphaproteobacteria</taxon>
        <taxon>Acetobacterales</taxon>
        <taxon>Roseomonadaceae</taxon>
        <taxon>Roseomonas</taxon>
    </lineage>
</organism>
<sequence>MPGRPNERGTAVRPLNASALPLRLTVPAACGTSGLSRASLYRALARGDFSAQKCGRRTLIDGASFAAWLDRLPSATFRAPAGTEPRT</sequence>
<dbReference type="InterPro" id="IPR041657">
    <property type="entry name" value="HTH_17"/>
</dbReference>
<dbReference type="EMBL" id="JBHLUN010000008">
    <property type="protein sequence ID" value="MFC0408966.1"/>
    <property type="molecule type" value="Genomic_DNA"/>
</dbReference>
<reference evidence="2 3" key="1">
    <citation type="submission" date="2024-09" db="EMBL/GenBank/DDBJ databases">
        <authorList>
            <person name="Sun Q."/>
            <person name="Mori K."/>
        </authorList>
    </citation>
    <scope>NUCLEOTIDE SEQUENCE [LARGE SCALE GENOMIC DNA]</scope>
    <source>
        <strain evidence="2 3">TBRC 5777</strain>
    </source>
</reference>